<gene>
    <name evidence="2" type="ORF">UW79_C0009G0031</name>
</gene>
<protein>
    <submittedName>
        <fullName evidence="2">Uncharacterized protein</fullName>
    </submittedName>
</protein>
<feature type="signal peptide" evidence="1">
    <location>
        <begin position="1"/>
        <end position="22"/>
    </location>
</feature>
<reference evidence="2 3" key="1">
    <citation type="journal article" date="2015" name="Nature">
        <title>rRNA introns, odd ribosomes, and small enigmatic genomes across a large radiation of phyla.</title>
        <authorList>
            <person name="Brown C.T."/>
            <person name="Hug L.A."/>
            <person name="Thomas B.C."/>
            <person name="Sharon I."/>
            <person name="Castelle C.J."/>
            <person name="Singh A."/>
            <person name="Wilkins M.J."/>
            <person name="Williams K.H."/>
            <person name="Banfield J.F."/>
        </authorList>
    </citation>
    <scope>NUCLEOTIDE SEQUENCE [LARGE SCALE GENOMIC DNA]</scope>
</reference>
<evidence type="ECO:0000313" key="3">
    <source>
        <dbReference type="Proteomes" id="UP000034032"/>
    </source>
</evidence>
<accession>A0A0G1MND4</accession>
<evidence type="ECO:0000313" key="2">
    <source>
        <dbReference type="EMBL" id="KKT82317.1"/>
    </source>
</evidence>
<keyword evidence="1" id="KW-0732">Signal</keyword>
<feature type="chain" id="PRO_5002538541" evidence="1">
    <location>
        <begin position="23"/>
        <end position="257"/>
    </location>
</feature>
<name>A0A0G1MND4_9BACT</name>
<dbReference type="AlphaFoldDB" id="A0A0G1MND4"/>
<dbReference type="EMBL" id="LCJR01000009">
    <property type="protein sequence ID" value="KKT82317.1"/>
    <property type="molecule type" value="Genomic_DNA"/>
</dbReference>
<dbReference type="Proteomes" id="UP000034032">
    <property type="component" value="Unassembled WGS sequence"/>
</dbReference>
<evidence type="ECO:0000256" key="1">
    <source>
        <dbReference type="SAM" id="SignalP"/>
    </source>
</evidence>
<sequence>MKQKLLIVFIGLTLIAPNFSRAFLPPDTDDPALNVSLDATCNASSKISWLAWLKIVCEVRKVMSYINNLKIIGALKTVVNVLGYVPHQFPFGGHITSTERACTFDFKAWVWIVNPACYLPYGQGVCAAYPIIPIPLPIPIPLGGRAIEVGPPVPTPGKVIVFPWISNVYRNHNEDRIGPWALGIGFTPFPLKDINNAIKDITIWIPPTITGKCPGWEIRPVGTVCITDFKFDCKASGEKDQSGEDIYKVILKLGTSN</sequence>
<proteinExistence type="predicted"/>
<organism evidence="2 3">
    <name type="scientific">Candidatus Yanofskybacteria bacterium GW2011_GWA2_44_9</name>
    <dbReference type="NCBI Taxonomy" id="1619025"/>
    <lineage>
        <taxon>Bacteria</taxon>
        <taxon>Candidatus Yanofskyibacteriota</taxon>
    </lineage>
</organism>
<comment type="caution">
    <text evidence="2">The sequence shown here is derived from an EMBL/GenBank/DDBJ whole genome shotgun (WGS) entry which is preliminary data.</text>
</comment>